<dbReference type="EMBL" id="JAPFFF010000033">
    <property type="protein sequence ID" value="KAK8844284.1"/>
    <property type="molecule type" value="Genomic_DNA"/>
</dbReference>
<proteinExistence type="predicted"/>
<name>A0ABR2HCY3_9EUKA</name>
<gene>
    <name evidence="2" type="ORF">M9Y10_024495</name>
</gene>
<sequence>MNKYIPKHVNLYICIPRYFTQMIDFPLTFLIKNLLVAHRNMGPFTYIYNGCVLNPELMLSDINIPDGSVIIAIREQDANSNKDTDFYLKLTKGDAFENKLRSIIRKRSKAELDRLSDIKGIKVEGNINLYRQMSRKYYNHSVKPISNQATPNEKINLNNDSSEPSTEAMPILW</sequence>
<dbReference type="Proteomes" id="UP001470230">
    <property type="component" value="Unassembled WGS sequence"/>
</dbReference>
<evidence type="ECO:0000256" key="1">
    <source>
        <dbReference type="SAM" id="MobiDB-lite"/>
    </source>
</evidence>
<reference evidence="2 3" key="1">
    <citation type="submission" date="2024-04" db="EMBL/GenBank/DDBJ databases">
        <title>Tritrichomonas musculus Genome.</title>
        <authorList>
            <person name="Alves-Ferreira E."/>
            <person name="Grigg M."/>
            <person name="Lorenzi H."/>
            <person name="Galac M."/>
        </authorList>
    </citation>
    <scope>NUCLEOTIDE SEQUENCE [LARGE SCALE GENOMIC DNA]</scope>
    <source>
        <strain evidence="2 3">EAF2021</strain>
    </source>
</reference>
<organism evidence="2 3">
    <name type="scientific">Tritrichomonas musculus</name>
    <dbReference type="NCBI Taxonomy" id="1915356"/>
    <lineage>
        <taxon>Eukaryota</taxon>
        <taxon>Metamonada</taxon>
        <taxon>Parabasalia</taxon>
        <taxon>Tritrichomonadida</taxon>
        <taxon>Tritrichomonadidae</taxon>
        <taxon>Tritrichomonas</taxon>
    </lineage>
</organism>
<comment type="caution">
    <text evidence="2">The sequence shown here is derived from an EMBL/GenBank/DDBJ whole genome shotgun (WGS) entry which is preliminary data.</text>
</comment>
<protein>
    <recommendedName>
        <fullName evidence="4">Ubiquitin-like domain-containing protein</fullName>
    </recommendedName>
</protein>
<accession>A0ABR2HCY3</accession>
<keyword evidence="3" id="KW-1185">Reference proteome</keyword>
<evidence type="ECO:0000313" key="3">
    <source>
        <dbReference type="Proteomes" id="UP001470230"/>
    </source>
</evidence>
<evidence type="ECO:0008006" key="4">
    <source>
        <dbReference type="Google" id="ProtNLM"/>
    </source>
</evidence>
<feature type="region of interest" description="Disordered" evidence="1">
    <location>
        <begin position="144"/>
        <end position="173"/>
    </location>
</feature>
<evidence type="ECO:0000313" key="2">
    <source>
        <dbReference type="EMBL" id="KAK8844284.1"/>
    </source>
</evidence>
<feature type="compositionally biased region" description="Polar residues" evidence="1">
    <location>
        <begin position="144"/>
        <end position="165"/>
    </location>
</feature>